<comment type="caution">
    <text evidence="3">The sequence shown here is derived from an EMBL/GenBank/DDBJ whole genome shotgun (WGS) entry which is preliminary data.</text>
</comment>
<proteinExistence type="predicted"/>
<dbReference type="InterPro" id="IPR000866">
    <property type="entry name" value="AhpC/TSA"/>
</dbReference>
<dbReference type="EMBL" id="BMDW01000012">
    <property type="protein sequence ID" value="GGA50769.1"/>
    <property type="molecule type" value="Genomic_DNA"/>
</dbReference>
<dbReference type="Pfam" id="PF00578">
    <property type="entry name" value="AhpC-TSA"/>
    <property type="match status" value="1"/>
</dbReference>
<protein>
    <recommendedName>
        <fullName evidence="2">Thioredoxin domain-containing protein</fullName>
    </recommendedName>
</protein>
<evidence type="ECO:0000256" key="1">
    <source>
        <dbReference type="ARBA" id="ARBA00023284"/>
    </source>
</evidence>
<dbReference type="RefSeq" id="WP_188447295.1">
    <property type="nucleotide sequence ID" value="NZ_BMDW01000012.1"/>
</dbReference>
<dbReference type="Gene3D" id="3.40.30.10">
    <property type="entry name" value="Glutaredoxin"/>
    <property type="match status" value="1"/>
</dbReference>
<evidence type="ECO:0000313" key="3">
    <source>
        <dbReference type="EMBL" id="GGA50769.1"/>
    </source>
</evidence>
<dbReference type="InterPro" id="IPR036249">
    <property type="entry name" value="Thioredoxin-like_sf"/>
</dbReference>
<keyword evidence="4" id="KW-1185">Reference proteome</keyword>
<evidence type="ECO:0000259" key="2">
    <source>
        <dbReference type="PROSITE" id="PS51352"/>
    </source>
</evidence>
<feature type="domain" description="Thioredoxin" evidence="2">
    <location>
        <begin position="56"/>
        <end position="207"/>
    </location>
</feature>
<gene>
    <name evidence="3" type="ORF">GCM10011395_21400</name>
</gene>
<dbReference type="Proteomes" id="UP000618591">
    <property type="component" value="Unassembled WGS sequence"/>
</dbReference>
<dbReference type="CDD" id="cd02966">
    <property type="entry name" value="TlpA_like_family"/>
    <property type="match status" value="1"/>
</dbReference>
<organism evidence="3 4">
    <name type="scientific">Sphingomonas psychrolutea</name>
    <dbReference type="NCBI Taxonomy" id="1259676"/>
    <lineage>
        <taxon>Bacteria</taxon>
        <taxon>Pseudomonadati</taxon>
        <taxon>Pseudomonadota</taxon>
        <taxon>Alphaproteobacteria</taxon>
        <taxon>Sphingomonadales</taxon>
        <taxon>Sphingomonadaceae</taxon>
        <taxon>Sphingomonas</taxon>
    </lineage>
</organism>
<accession>A0ABQ1GUV6</accession>
<reference evidence="4" key="1">
    <citation type="journal article" date="2019" name="Int. J. Syst. Evol. Microbiol.">
        <title>The Global Catalogue of Microorganisms (GCM) 10K type strain sequencing project: providing services to taxonomists for standard genome sequencing and annotation.</title>
        <authorList>
            <consortium name="The Broad Institute Genomics Platform"/>
            <consortium name="The Broad Institute Genome Sequencing Center for Infectious Disease"/>
            <person name="Wu L."/>
            <person name="Ma J."/>
        </authorList>
    </citation>
    <scope>NUCLEOTIDE SEQUENCE [LARGE SCALE GENOMIC DNA]</scope>
    <source>
        <strain evidence="4">CGMCC 1.10106</strain>
    </source>
</reference>
<name>A0ABQ1GUV6_9SPHN</name>
<dbReference type="SUPFAM" id="SSF52833">
    <property type="entry name" value="Thioredoxin-like"/>
    <property type="match status" value="1"/>
</dbReference>
<dbReference type="PROSITE" id="PS00194">
    <property type="entry name" value="THIOREDOXIN_1"/>
    <property type="match status" value="1"/>
</dbReference>
<sequence length="247" mass="25783">MAIGGGLDRRAILGGMLAGLASPARLSAAPILTLKSGPRLFTGTPLDKNRLALTFEKVDLPLPPIKVSNGAAKLSLDSLRGKTRIVTLWAEWCAPCLVEARDFAALRRRFAGPNFDIVAVPTCIAEKLGFAGATARLTQARVAGLPLLVEPNGGKRLMLTLSPSPMGDGGTLPCTLLVDSRGRIRGRSRGALTAALPPGAAAKQPGSYILTDADKRAMLAGDRGTLWQSPDGDALVTALCDGILDRL</sequence>
<evidence type="ECO:0000313" key="4">
    <source>
        <dbReference type="Proteomes" id="UP000618591"/>
    </source>
</evidence>
<keyword evidence="1" id="KW-0676">Redox-active center</keyword>
<dbReference type="InterPro" id="IPR013766">
    <property type="entry name" value="Thioredoxin_domain"/>
</dbReference>
<dbReference type="PROSITE" id="PS51352">
    <property type="entry name" value="THIOREDOXIN_2"/>
    <property type="match status" value="1"/>
</dbReference>
<dbReference type="InterPro" id="IPR017937">
    <property type="entry name" value="Thioredoxin_CS"/>
</dbReference>